<protein>
    <recommendedName>
        <fullName evidence="1">PUA domain-containing protein</fullName>
    </recommendedName>
</protein>
<dbReference type="InterPro" id="IPR015947">
    <property type="entry name" value="PUA-like_sf"/>
</dbReference>
<dbReference type="NCBIfam" id="TIGR00451">
    <property type="entry name" value="unchar_dom_2"/>
    <property type="match status" value="1"/>
</dbReference>
<dbReference type="InterPro" id="IPR016437">
    <property type="entry name" value="MCT-1/Tma20"/>
</dbReference>
<dbReference type="STRING" id="109895.A0A507EC78"/>
<keyword evidence="3" id="KW-1185">Reference proteome</keyword>
<dbReference type="GO" id="GO:0001731">
    <property type="term" value="P:formation of translation preinitiation complex"/>
    <property type="evidence" value="ECO:0007669"/>
    <property type="project" value="TreeGrafter"/>
</dbReference>
<dbReference type="InterPro" id="IPR036974">
    <property type="entry name" value="PUA_sf"/>
</dbReference>
<dbReference type="PANTHER" id="PTHR22798:SF0">
    <property type="entry name" value="MALIGNANT T-CELL-AMPLIFIED SEQUENCE 1"/>
    <property type="match status" value="1"/>
</dbReference>
<feature type="domain" description="PUA" evidence="1">
    <location>
        <begin position="2"/>
        <end position="57"/>
    </location>
</feature>
<dbReference type="AlphaFoldDB" id="A0A507EC78"/>
<evidence type="ECO:0000313" key="2">
    <source>
        <dbReference type="EMBL" id="TPX60947.1"/>
    </source>
</evidence>
<dbReference type="InterPro" id="IPR004521">
    <property type="entry name" value="Uncharacterised_CHP00451"/>
</dbReference>
<dbReference type="EMBL" id="QEAQ01000011">
    <property type="protein sequence ID" value="TPX60947.1"/>
    <property type="molecule type" value="Genomic_DNA"/>
</dbReference>
<reference evidence="2 3" key="1">
    <citation type="journal article" date="2019" name="Sci. Rep.">
        <title>Comparative genomics of chytrid fungi reveal insights into the obligate biotrophic and pathogenic lifestyle of Synchytrium endobioticum.</title>
        <authorList>
            <person name="van de Vossenberg B.T.L.H."/>
            <person name="Warris S."/>
            <person name="Nguyen H.D.T."/>
            <person name="van Gent-Pelzer M.P.E."/>
            <person name="Joly D.L."/>
            <person name="van de Geest H.C."/>
            <person name="Bonants P.J.M."/>
            <person name="Smith D.S."/>
            <person name="Levesque C.A."/>
            <person name="van der Lee T.A.J."/>
        </authorList>
    </citation>
    <scope>NUCLEOTIDE SEQUENCE [LARGE SCALE GENOMIC DNA]</scope>
    <source>
        <strain evidence="2 3">CBS 809.83</strain>
    </source>
</reference>
<proteinExistence type="predicted"/>
<dbReference type="GO" id="GO:0003723">
    <property type="term" value="F:RNA binding"/>
    <property type="evidence" value="ECO:0007669"/>
    <property type="project" value="InterPro"/>
</dbReference>
<evidence type="ECO:0000313" key="3">
    <source>
        <dbReference type="Proteomes" id="UP000318582"/>
    </source>
</evidence>
<evidence type="ECO:0000259" key="1">
    <source>
        <dbReference type="Pfam" id="PF01472"/>
    </source>
</evidence>
<dbReference type="PANTHER" id="PTHR22798">
    <property type="entry name" value="MCT-1 PROTEIN"/>
    <property type="match status" value="1"/>
</dbReference>
<comment type="caution">
    <text evidence="2">The sequence shown here is derived from an EMBL/GenBank/DDBJ whole genome shotgun (WGS) entry which is preliminary data.</text>
</comment>
<dbReference type="PROSITE" id="PS50890">
    <property type="entry name" value="PUA"/>
    <property type="match status" value="1"/>
</dbReference>
<organism evidence="2 3">
    <name type="scientific">Powellomyces hirtus</name>
    <dbReference type="NCBI Taxonomy" id="109895"/>
    <lineage>
        <taxon>Eukaryota</taxon>
        <taxon>Fungi</taxon>
        <taxon>Fungi incertae sedis</taxon>
        <taxon>Chytridiomycota</taxon>
        <taxon>Chytridiomycota incertae sedis</taxon>
        <taxon>Chytridiomycetes</taxon>
        <taxon>Spizellomycetales</taxon>
        <taxon>Powellomycetaceae</taxon>
        <taxon>Powellomyces</taxon>
    </lineage>
</organism>
<dbReference type="SUPFAM" id="SSF88697">
    <property type="entry name" value="PUA domain-like"/>
    <property type="match status" value="1"/>
</dbReference>
<gene>
    <name evidence="2" type="ORF">PhCBS80983_g01474</name>
</gene>
<dbReference type="Pfam" id="PF01472">
    <property type="entry name" value="PUA"/>
    <property type="match status" value="1"/>
</dbReference>
<sequence length="219" mass="23626">MPKVQVDRGAVKFVLSGANIMCPGLTSKGARMDTDLPVDAPVAVLAEGKEHALALGKRRGWIIPASRFAIQNDDHAQQNAGSSSRDMGDKGSVLIKERNVPKHREFEVNLFARNDADWRIRLVLSSYSFAANGGGEFPDGLSDCALYKGAQGMAGCKGVKYSPAYDVNGCEYSVLKVNQWLDGVYTRVHRDVAIVNAMRVWMGLPKATNAGLGLAAECL</sequence>
<dbReference type="Proteomes" id="UP000318582">
    <property type="component" value="Unassembled WGS sequence"/>
</dbReference>
<dbReference type="Gene3D" id="2.30.130.10">
    <property type="entry name" value="PUA domain"/>
    <property type="match status" value="1"/>
</dbReference>
<accession>A0A507EC78</accession>
<name>A0A507EC78_9FUNG</name>
<dbReference type="InterPro" id="IPR002478">
    <property type="entry name" value="PUA"/>
</dbReference>